<protein>
    <submittedName>
        <fullName evidence="12">Transcriptional regulator TAC1</fullName>
    </submittedName>
</protein>
<dbReference type="AlphaFoldDB" id="A0A6I9R194"/>
<dbReference type="InterPro" id="IPR036236">
    <property type="entry name" value="Znf_C2H2_sf"/>
</dbReference>
<dbReference type="PROSITE" id="PS00028">
    <property type="entry name" value="ZINC_FINGER_C2H2_1"/>
    <property type="match status" value="1"/>
</dbReference>
<keyword evidence="11" id="KW-1185">Reference proteome</keyword>
<evidence type="ECO:0000256" key="5">
    <source>
        <dbReference type="ARBA" id="ARBA00023015"/>
    </source>
</evidence>
<evidence type="ECO:0000256" key="6">
    <source>
        <dbReference type="ARBA" id="ARBA00023163"/>
    </source>
</evidence>
<dbReference type="Gene3D" id="3.30.160.60">
    <property type="entry name" value="Classic Zinc Finger"/>
    <property type="match status" value="1"/>
</dbReference>
<dbReference type="GO" id="GO:0008270">
    <property type="term" value="F:zinc ion binding"/>
    <property type="evidence" value="ECO:0007669"/>
    <property type="project" value="UniProtKB-KW"/>
</dbReference>
<dbReference type="KEGG" id="egu:105043101"/>
<dbReference type="PANTHER" id="PTHR45801">
    <property type="entry name" value="OS07G0101800 PROTEIN"/>
    <property type="match status" value="1"/>
</dbReference>
<name>A0A6I9R194_ELAGV</name>
<feature type="region of interest" description="Disordered" evidence="9">
    <location>
        <begin position="111"/>
        <end position="130"/>
    </location>
</feature>
<keyword evidence="5" id="KW-0805">Transcription regulation</keyword>
<keyword evidence="6" id="KW-0804">Transcription</keyword>
<feature type="region of interest" description="Disordered" evidence="9">
    <location>
        <begin position="1"/>
        <end position="26"/>
    </location>
</feature>
<keyword evidence="3 8" id="KW-0863">Zinc-finger</keyword>
<dbReference type="PANTHER" id="PTHR45801:SF117">
    <property type="entry name" value="OS07G0417400 PROTEIN"/>
    <property type="match status" value="1"/>
</dbReference>
<evidence type="ECO:0000256" key="7">
    <source>
        <dbReference type="ARBA" id="ARBA00023242"/>
    </source>
</evidence>
<dbReference type="Pfam" id="PF13912">
    <property type="entry name" value="zf-C2H2_6"/>
    <property type="match status" value="1"/>
</dbReference>
<evidence type="ECO:0000256" key="4">
    <source>
        <dbReference type="ARBA" id="ARBA00022833"/>
    </source>
</evidence>
<evidence type="ECO:0000259" key="10">
    <source>
        <dbReference type="PROSITE" id="PS50157"/>
    </source>
</evidence>
<feature type="region of interest" description="Disordered" evidence="9">
    <location>
        <begin position="60"/>
        <end position="93"/>
    </location>
</feature>
<feature type="compositionally biased region" description="Basic and acidic residues" evidence="9">
    <location>
        <begin position="1"/>
        <end position="10"/>
    </location>
</feature>
<dbReference type="PROSITE" id="PS50157">
    <property type="entry name" value="ZINC_FINGER_C2H2_2"/>
    <property type="match status" value="1"/>
</dbReference>
<dbReference type="RefSeq" id="XP_010918823.1">
    <property type="nucleotide sequence ID" value="XM_010920521.1"/>
</dbReference>
<dbReference type="GeneID" id="105043101"/>
<dbReference type="InParanoid" id="A0A6I9R194"/>
<sequence>MEGGHNKDTKTSSGEAGSPEPASDDAGTMRSYYECMFCKRGFTTAQALGGHMNIHRKDRARMQHGRMASSVSGKAEEDSEGYGYNKPYSNQNRTFYPRVSESLKNYNLYFPPASSSGGRDTRVAADDDMGSQRQGELSLFGQELQLGLGTHFDDDSRAVCEEEKRKDDDDEEELDLELRLGHQP</sequence>
<keyword evidence="7" id="KW-0539">Nucleus</keyword>
<dbReference type="InterPro" id="IPR052426">
    <property type="entry name" value="Plant_dev_regulator"/>
</dbReference>
<evidence type="ECO:0000313" key="12">
    <source>
        <dbReference type="RefSeq" id="XP_010918823.1"/>
    </source>
</evidence>
<feature type="domain" description="C2H2-type" evidence="10">
    <location>
        <begin position="33"/>
        <end position="60"/>
    </location>
</feature>
<evidence type="ECO:0000256" key="2">
    <source>
        <dbReference type="ARBA" id="ARBA00022723"/>
    </source>
</evidence>
<evidence type="ECO:0000256" key="9">
    <source>
        <dbReference type="SAM" id="MobiDB-lite"/>
    </source>
</evidence>
<dbReference type="OrthoDB" id="780709at2759"/>
<keyword evidence="2" id="KW-0479">Metal-binding</keyword>
<dbReference type="FunCoup" id="A0A6I9R194">
    <property type="interactions" value="251"/>
</dbReference>
<proteinExistence type="predicted"/>
<accession>A0A6I9R194</accession>
<evidence type="ECO:0000313" key="11">
    <source>
        <dbReference type="Proteomes" id="UP000504607"/>
    </source>
</evidence>
<dbReference type="Proteomes" id="UP000504607">
    <property type="component" value="Chromosome 4"/>
</dbReference>
<keyword evidence="4" id="KW-0862">Zinc</keyword>
<dbReference type="GO" id="GO:0005634">
    <property type="term" value="C:nucleus"/>
    <property type="evidence" value="ECO:0007669"/>
    <property type="project" value="UniProtKB-SubCell"/>
</dbReference>
<reference evidence="12" key="1">
    <citation type="submission" date="2025-08" db="UniProtKB">
        <authorList>
            <consortium name="RefSeq"/>
        </authorList>
    </citation>
    <scope>IDENTIFICATION</scope>
</reference>
<evidence type="ECO:0000256" key="3">
    <source>
        <dbReference type="ARBA" id="ARBA00022771"/>
    </source>
</evidence>
<organism evidence="11 12">
    <name type="scientific">Elaeis guineensis var. tenera</name>
    <name type="common">Oil palm</name>
    <dbReference type="NCBI Taxonomy" id="51953"/>
    <lineage>
        <taxon>Eukaryota</taxon>
        <taxon>Viridiplantae</taxon>
        <taxon>Streptophyta</taxon>
        <taxon>Embryophyta</taxon>
        <taxon>Tracheophyta</taxon>
        <taxon>Spermatophyta</taxon>
        <taxon>Magnoliopsida</taxon>
        <taxon>Liliopsida</taxon>
        <taxon>Arecaceae</taxon>
        <taxon>Arecoideae</taxon>
        <taxon>Cocoseae</taxon>
        <taxon>Elaeidinae</taxon>
        <taxon>Elaeis</taxon>
    </lineage>
</organism>
<evidence type="ECO:0000256" key="8">
    <source>
        <dbReference type="PROSITE-ProRule" id="PRU00042"/>
    </source>
</evidence>
<comment type="subcellular location">
    <subcellularLocation>
        <location evidence="1">Nucleus</location>
    </subcellularLocation>
</comment>
<gene>
    <name evidence="12" type="primary">LOC105043101</name>
</gene>
<dbReference type="SUPFAM" id="SSF57667">
    <property type="entry name" value="beta-beta-alpha zinc fingers"/>
    <property type="match status" value="1"/>
</dbReference>
<dbReference type="InterPro" id="IPR013087">
    <property type="entry name" value="Znf_C2H2_type"/>
</dbReference>
<feature type="region of interest" description="Disordered" evidence="9">
    <location>
        <begin position="161"/>
        <end position="184"/>
    </location>
</feature>
<evidence type="ECO:0000256" key="1">
    <source>
        <dbReference type="ARBA" id="ARBA00004123"/>
    </source>
</evidence>